<dbReference type="InterPro" id="IPR023415">
    <property type="entry name" value="LDLR_class-A_CS"/>
</dbReference>
<dbReference type="Gene3D" id="4.10.400.10">
    <property type="entry name" value="Low-density Lipoprotein Receptor"/>
    <property type="match status" value="4"/>
</dbReference>
<organism evidence="9 10">
    <name type="scientific">Reticulomyxa filosa</name>
    <dbReference type="NCBI Taxonomy" id="46433"/>
    <lineage>
        <taxon>Eukaryota</taxon>
        <taxon>Sar</taxon>
        <taxon>Rhizaria</taxon>
        <taxon>Retaria</taxon>
        <taxon>Foraminifera</taxon>
        <taxon>Monothalamids</taxon>
        <taxon>Reticulomyxidae</taxon>
        <taxon>Reticulomyxa</taxon>
    </lineage>
</organism>
<dbReference type="PROSITE" id="PS01209">
    <property type="entry name" value="LDLRA_1"/>
    <property type="match status" value="1"/>
</dbReference>
<dbReference type="InterPro" id="IPR003410">
    <property type="entry name" value="HYR_dom"/>
</dbReference>
<keyword evidence="10" id="KW-1185">Reference proteome</keyword>
<keyword evidence="6" id="KW-0472">Membrane</keyword>
<evidence type="ECO:0000256" key="5">
    <source>
        <dbReference type="ARBA" id="ARBA00022989"/>
    </source>
</evidence>
<dbReference type="SUPFAM" id="SSF57424">
    <property type="entry name" value="LDL receptor-like module"/>
    <property type="match status" value="4"/>
</dbReference>
<dbReference type="InterPro" id="IPR002172">
    <property type="entry name" value="LDrepeatLR_classA_rpt"/>
</dbReference>
<evidence type="ECO:0000256" key="4">
    <source>
        <dbReference type="ARBA" id="ARBA00022737"/>
    </source>
</evidence>
<evidence type="ECO:0000313" key="10">
    <source>
        <dbReference type="Proteomes" id="UP000023152"/>
    </source>
</evidence>
<dbReference type="SMART" id="SM00192">
    <property type="entry name" value="LDLa"/>
    <property type="match status" value="4"/>
</dbReference>
<dbReference type="Pfam" id="PF02494">
    <property type="entry name" value="HYR"/>
    <property type="match status" value="1"/>
</dbReference>
<dbReference type="GO" id="GO:0005886">
    <property type="term" value="C:plasma membrane"/>
    <property type="evidence" value="ECO:0007669"/>
    <property type="project" value="TreeGrafter"/>
</dbReference>
<dbReference type="AlphaFoldDB" id="X6NWU4"/>
<dbReference type="Proteomes" id="UP000023152">
    <property type="component" value="Unassembled WGS sequence"/>
</dbReference>
<comment type="caution">
    <text evidence="9">The sequence shown here is derived from an EMBL/GenBank/DDBJ whole genome shotgun (WGS) entry which is preliminary data.</text>
</comment>
<dbReference type="InterPro" id="IPR050685">
    <property type="entry name" value="LDLR"/>
</dbReference>
<evidence type="ECO:0000256" key="1">
    <source>
        <dbReference type="ARBA" id="ARBA00004167"/>
    </source>
</evidence>
<keyword evidence="4" id="KW-0677">Repeat</keyword>
<evidence type="ECO:0000259" key="8">
    <source>
        <dbReference type="Pfam" id="PF02494"/>
    </source>
</evidence>
<accession>X6NWU4</accession>
<dbReference type="OrthoDB" id="10020456at2759"/>
<dbReference type="PANTHER" id="PTHR24270:SF61">
    <property type="entry name" value="EGF-LIKE DOMAIN-CONTAINING PROTEIN"/>
    <property type="match status" value="1"/>
</dbReference>
<reference evidence="9 10" key="1">
    <citation type="journal article" date="2013" name="Curr. Biol.">
        <title>The Genome of the Foraminiferan Reticulomyxa filosa.</title>
        <authorList>
            <person name="Glockner G."/>
            <person name="Hulsmann N."/>
            <person name="Schleicher M."/>
            <person name="Noegel A.A."/>
            <person name="Eichinger L."/>
            <person name="Gallinger C."/>
            <person name="Pawlowski J."/>
            <person name="Sierra R."/>
            <person name="Euteneuer U."/>
            <person name="Pillet L."/>
            <person name="Moustafa A."/>
            <person name="Platzer M."/>
            <person name="Groth M."/>
            <person name="Szafranski K."/>
            <person name="Schliwa M."/>
        </authorList>
    </citation>
    <scope>NUCLEOTIDE SEQUENCE [LARGE SCALE GENOMIC DNA]</scope>
</reference>
<evidence type="ECO:0000256" key="2">
    <source>
        <dbReference type="ARBA" id="ARBA00004308"/>
    </source>
</evidence>
<keyword evidence="3" id="KW-0812">Transmembrane</keyword>
<name>X6NWU4_RETFI</name>
<feature type="domain" description="HYR" evidence="8">
    <location>
        <begin position="263"/>
        <end position="305"/>
    </location>
</feature>
<dbReference type="Pfam" id="PF00057">
    <property type="entry name" value="Ldl_recept_a"/>
    <property type="match status" value="4"/>
</dbReference>
<dbReference type="GO" id="GO:0016192">
    <property type="term" value="P:vesicle-mediated transport"/>
    <property type="evidence" value="ECO:0007669"/>
    <property type="project" value="UniProtKB-ARBA"/>
</dbReference>
<sequence>MHILGVNYSLRTNMRLCKHFKKCKMILYEFRNKLSEFQNPGMIMSFLKYSIFALLFLKSYLGLVGSGWRCGNGQCIRSEWRCDYENDCVDGTDEINCTACEISGYICRGTERCISSKWKCDGWMDCPQGDDEQFCTPCDSETQFKCYDGECIPKAAQCDYNIDCYHGEDEMNCPACNGSGSEQYMCDNGATCIASSHVCNGKIDCADHSDECLCVHTNVSCPSTTTAKPTGQSSDGQLTWKQCDSLAQTTWLGFILSTDTSSDPKTKVYWIEPSVRNNGRAIVTGENKPGDYFTVGTHLVTYVAKTITTTTSSNNVSGNAQNDNSSTIFCNLPILVLTNMKSSQLQICLDLTGLETHFMTLLVDSTDYSILDYTVSDSNFDYTSGQYYASHVYGCYFKIAMQVVCVYCIYFLEMF</sequence>
<protein>
    <recommendedName>
        <fullName evidence="8">HYR domain-containing protein</fullName>
    </recommendedName>
</protein>
<dbReference type="CDD" id="cd00112">
    <property type="entry name" value="LDLa"/>
    <property type="match status" value="4"/>
</dbReference>
<keyword evidence="7" id="KW-1015">Disulfide bond</keyword>
<evidence type="ECO:0000256" key="7">
    <source>
        <dbReference type="ARBA" id="ARBA00023157"/>
    </source>
</evidence>
<evidence type="ECO:0000256" key="6">
    <source>
        <dbReference type="ARBA" id="ARBA00023136"/>
    </source>
</evidence>
<keyword evidence="5" id="KW-1133">Transmembrane helix</keyword>
<dbReference type="InterPro" id="IPR036055">
    <property type="entry name" value="LDL_receptor-like_sf"/>
</dbReference>
<evidence type="ECO:0000313" key="9">
    <source>
        <dbReference type="EMBL" id="ETO29762.1"/>
    </source>
</evidence>
<gene>
    <name evidence="9" type="ORF">RFI_07361</name>
</gene>
<dbReference type="PRINTS" id="PR00261">
    <property type="entry name" value="LDLRECEPTOR"/>
</dbReference>
<comment type="subcellular location">
    <subcellularLocation>
        <location evidence="2">Endomembrane system</location>
    </subcellularLocation>
    <subcellularLocation>
        <location evidence="1">Membrane</location>
        <topology evidence="1">Single-pass membrane protein</topology>
    </subcellularLocation>
</comment>
<dbReference type="PANTHER" id="PTHR24270">
    <property type="entry name" value="LOW-DENSITY LIPOPROTEIN RECEPTOR-RELATED"/>
    <property type="match status" value="1"/>
</dbReference>
<dbReference type="EMBL" id="ASPP01005857">
    <property type="protein sequence ID" value="ETO29762.1"/>
    <property type="molecule type" value="Genomic_DNA"/>
</dbReference>
<dbReference type="PROSITE" id="PS50068">
    <property type="entry name" value="LDLRA_2"/>
    <property type="match status" value="4"/>
</dbReference>
<proteinExistence type="predicted"/>
<evidence type="ECO:0000256" key="3">
    <source>
        <dbReference type="ARBA" id="ARBA00022692"/>
    </source>
</evidence>
<dbReference type="GO" id="GO:0012505">
    <property type="term" value="C:endomembrane system"/>
    <property type="evidence" value="ECO:0007669"/>
    <property type="project" value="UniProtKB-SubCell"/>
</dbReference>